<comment type="caution">
    <text evidence="8">The sequence shown here is derived from an EMBL/GenBank/DDBJ whole genome shotgun (WGS) entry which is preliminary data.</text>
</comment>
<comment type="similarity">
    <text evidence="1 5">Belongs to the thiolase-like superfamily. Thiolase family.</text>
</comment>
<dbReference type="OrthoDB" id="3761315at2"/>
<name>A0A161LKS6_9ACTN</name>
<reference evidence="8 9" key="1">
    <citation type="journal article" date="2016" name="Genome Announc.">
        <title>Draft Genome Sequence of Planomonospora sphaerica JCM9374, a Rare Actinomycete.</title>
        <authorList>
            <person name="Dohra H."/>
            <person name="Suzuki T."/>
            <person name="Inoue Y."/>
            <person name="Kodani S."/>
        </authorList>
    </citation>
    <scope>NUCLEOTIDE SEQUENCE [LARGE SCALE GENOMIC DNA]</scope>
    <source>
        <strain evidence="8 9">JCM 9374</strain>
    </source>
</reference>
<keyword evidence="2 5" id="KW-0808">Transferase</keyword>
<evidence type="ECO:0000313" key="8">
    <source>
        <dbReference type="EMBL" id="GAT69934.1"/>
    </source>
</evidence>
<dbReference type="Pfam" id="PF00108">
    <property type="entry name" value="Thiolase_N"/>
    <property type="match status" value="1"/>
</dbReference>
<evidence type="ECO:0000256" key="3">
    <source>
        <dbReference type="ARBA" id="ARBA00023315"/>
    </source>
</evidence>
<feature type="domain" description="Thiolase C-terminal" evidence="7">
    <location>
        <begin position="264"/>
        <end position="385"/>
    </location>
</feature>
<dbReference type="PANTHER" id="PTHR43365:SF1">
    <property type="entry name" value="ACETYL-COA C-ACYLTRANSFERASE"/>
    <property type="match status" value="1"/>
</dbReference>
<dbReference type="RefSeq" id="WP_068901737.1">
    <property type="nucleotide sequence ID" value="NZ_BDCX01000015.1"/>
</dbReference>
<reference evidence="9" key="2">
    <citation type="submission" date="2016-04" db="EMBL/GenBank/DDBJ databases">
        <title>Planomonospora sphaerica JCM9374 whole genome shotgun sequence.</title>
        <authorList>
            <person name="Suzuki T."/>
            <person name="Dohra H."/>
            <person name="Kodani S."/>
        </authorList>
    </citation>
    <scope>NUCLEOTIDE SEQUENCE [LARGE SCALE GENOMIC DNA]</scope>
    <source>
        <strain evidence="9">JCM 9374</strain>
    </source>
</reference>
<feature type="active site" description="Proton acceptor" evidence="4">
    <location>
        <position position="342"/>
    </location>
</feature>
<dbReference type="InterPro" id="IPR020616">
    <property type="entry name" value="Thiolase_N"/>
</dbReference>
<accession>A0A161LKS6</accession>
<feature type="active site" description="Acyl-thioester intermediate" evidence="4">
    <location>
        <position position="89"/>
    </location>
</feature>
<dbReference type="PIRSF" id="PIRSF000429">
    <property type="entry name" value="Ac-CoA_Ac_transf"/>
    <property type="match status" value="1"/>
</dbReference>
<dbReference type="CDD" id="cd00751">
    <property type="entry name" value="thiolase"/>
    <property type="match status" value="1"/>
</dbReference>
<evidence type="ECO:0000256" key="4">
    <source>
        <dbReference type="PIRSR" id="PIRSR000429-1"/>
    </source>
</evidence>
<dbReference type="EMBL" id="BDCX01000015">
    <property type="protein sequence ID" value="GAT69934.1"/>
    <property type="molecule type" value="Genomic_DNA"/>
</dbReference>
<evidence type="ECO:0000259" key="7">
    <source>
        <dbReference type="Pfam" id="PF02803"/>
    </source>
</evidence>
<evidence type="ECO:0000313" key="9">
    <source>
        <dbReference type="Proteomes" id="UP000077701"/>
    </source>
</evidence>
<dbReference type="AlphaFoldDB" id="A0A161LKS6"/>
<dbReference type="InterPro" id="IPR020610">
    <property type="entry name" value="Thiolase_AS"/>
</dbReference>
<sequence>MAEAVIVDAARTPVGRRRGALSGLHPAELLGLVQKGLLERAGVDPAGIGQVVGGCVTQAGEQSNNVTRQAWLHAGLPYGTACTTIDCACGSSQQAVHLVAGLIASGAIDAGIGCGVESMSRVFLGQAITPETGSPRPEGWSVDMPDQFTAAERIAKRRGITRADTDALGLASQRRAAAAWAEGRFDGQIVPVEAPVVGPEGPTGETAVVTRDQGLRETSAEALAKLKPVLPDGVHTAGTTSQISDGAAAVLLTSADRARALGLRPRARIVASGMVGSDPYYHLDGPVQATEHVLRAAGMTLSDIDLVEINEAFASVVLSWARVHKADMDRVNVNGGAIALGHAVGATGARLVTQALHELERSDRSTALVTMCAGGAHATATVIERI</sequence>
<gene>
    <name evidence="8" type="ORF">PS9374_05614</name>
</gene>
<proteinExistence type="inferred from homology"/>
<dbReference type="SUPFAM" id="SSF53901">
    <property type="entry name" value="Thiolase-like"/>
    <property type="match status" value="2"/>
</dbReference>
<keyword evidence="9" id="KW-1185">Reference proteome</keyword>
<dbReference type="InterPro" id="IPR002155">
    <property type="entry name" value="Thiolase"/>
</dbReference>
<dbReference type="InterPro" id="IPR020617">
    <property type="entry name" value="Thiolase_C"/>
</dbReference>
<organism evidence="8 9">
    <name type="scientific">Planomonospora sphaerica</name>
    <dbReference type="NCBI Taxonomy" id="161355"/>
    <lineage>
        <taxon>Bacteria</taxon>
        <taxon>Bacillati</taxon>
        <taxon>Actinomycetota</taxon>
        <taxon>Actinomycetes</taxon>
        <taxon>Streptosporangiales</taxon>
        <taxon>Streptosporangiaceae</taxon>
        <taxon>Planomonospora</taxon>
    </lineage>
</organism>
<dbReference type="NCBIfam" id="NF005889">
    <property type="entry name" value="PRK07850.1"/>
    <property type="match status" value="1"/>
</dbReference>
<feature type="active site" description="Proton acceptor" evidence="4">
    <location>
        <position position="372"/>
    </location>
</feature>
<evidence type="ECO:0000256" key="5">
    <source>
        <dbReference type="RuleBase" id="RU003557"/>
    </source>
</evidence>
<evidence type="ECO:0000256" key="2">
    <source>
        <dbReference type="ARBA" id="ARBA00022679"/>
    </source>
</evidence>
<evidence type="ECO:0000259" key="6">
    <source>
        <dbReference type="Pfam" id="PF00108"/>
    </source>
</evidence>
<dbReference type="Gene3D" id="3.40.47.10">
    <property type="match status" value="2"/>
</dbReference>
<dbReference type="GO" id="GO:0016747">
    <property type="term" value="F:acyltransferase activity, transferring groups other than amino-acyl groups"/>
    <property type="evidence" value="ECO:0007669"/>
    <property type="project" value="InterPro"/>
</dbReference>
<dbReference type="Proteomes" id="UP000077701">
    <property type="component" value="Unassembled WGS sequence"/>
</dbReference>
<evidence type="ECO:0000256" key="1">
    <source>
        <dbReference type="ARBA" id="ARBA00010982"/>
    </source>
</evidence>
<dbReference type="InterPro" id="IPR016039">
    <property type="entry name" value="Thiolase-like"/>
</dbReference>
<keyword evidence="3 5" id="KW-0012">Acyltransferase</keyword>
<dbReference type="PANTHER" id="PTHR43365">
    <property type="entry name" value="BLR7806 PROTEIN"/>
    <property type="match status" value="1"/>
</dbReference>
<feature type="domain" description="Thiolase N-terminal" evidence="6">
    <location>
        <begin position="5"/>
        <end position="255"/>
    </location>
</feature>
<protein>
    <submittedName>
        <fullName evidence="8">Acetyl-CoA acetyltransferase</fullName>
    </submittedName>
</protein>
<dbReference type="Pfam" id="PF02803">
    <property type="entry name" value="Thiolase_C"/>
    <property type="match status" value="1"/>
</dbReference>
<dbReference type="STRING" id="161355.PS9374_05614"/>
<dbReference type="NCBIfam" id="TIGR01930">
    <property type="entry name" value="AcCoA-C-Actrans"/>
    <property type="match status" value="1"/>
</dbReference>
<dbReference type="PROSITE" id="PS00099">
    <property type="entry name" value="THIOLASE_3"/>
    <property type="match status" value="1"/>
</dbReference>